<accession>A0ABD2HP39</accession>
<evidence type="ECO:0000313" key="3">
    <source>
        <dbReference type="Proteomes" id="UP001620626"/>
    </source>
</evidence>
<keyword evidence="1" id="KW-1133">Transmembrane helix</keyword>
<organism evidence="2 3">
    <name type="scientific">Heterodera trifolii</name>
    <dbReference type="NCBI Taxonomy" id="157864"/>
    <lineage>
        <taxon>Eukaryota</taxon>
        <taxon>Metazoa</taxon>
        <taxon>Ecdysozoa</taxon>
        <taxon>Nematoda</taxon>
        <taxon>Chromadorea</taxon>
        <taxon>Rhabditida</taxon>
        <taxon>Tylenchina</taxon>
        <taxon>Tylenchomorpha</taxon>
        <taxon>Tylenchoidea</taxon>
        <taxon>Heteroderidae</taxon>
        <taxon>Heteroderinae</taxon>
        <taxon>Heterodera</taxon>
    </lineage>
</organism>
<protein>
    <submittedName>
        <fullName evidence="2">Uncharacterized protein</fullName>
    </submittedName>
</protein>
<proteinExistence type="predicted"/>
<keyword evidence="1" id="KW-0812">Transmembrane</keyword>
<feature type="transmembrane region" description="Helical" evidence="1">
    <location>
        <begin position="66"/>
        <end position="91"/>
    </location>
</feature>
<gene>
    <name evidence="2" type="ORF">niasHT_030895</name>
</gene>
<dbReference type="Proteomes" id="UP001620626">
    <property type="component" value="Unassembled WGS sequence"/>
</dbReference>
<keyword evidence="3" id="KW-1185">Reference proteome</keyword>
<name>A0ABD2HP39_9BILA</name>
<comment type="caution">
    <text evidence="2">The sequence shown here is derived from an EMBL/GenBank/DDBJ whole genome shotgun (WGS) entry which is preliminary data.</text>
</comment>
<evidence type="ECO:0000313" key="2">
    <source>
        <dbReference type="EMBL" id="KAL3068604.1"/>
    </source>
</evidence>
<dbReference type="EMBL" id="JBICBT010001408">
    <property type="protein sequence ID" value="KAL3068604.1"/>
    <property type="molecule type" value="Genomic_DNA"/>
</dbReference>
<sequence length="141" mass="15789">MRNPQQPRRRSLAANRVEPIQVAQQPRQPRYADITRRLDTLERTSERDRNACKEAAKELGSTQWNYFLFICGGFTFLFGGLGLLCAAFFYLNNRIDTLDSTLGSRIDSLGSTLGSRIDSLGSRIDTLVDHFSAGNCSVPTK</sequence>
<keyword evidence="1" id="KW-0472">Membrane</keyword>
<dbReference type="AlphaFoldDB" id="A0ABD2HP39"/>
<reference evidence="2 3" key="1">
    <citation type="submission" date="2024-10" db="EMBL/GenBank/DDBJ databases">
        <authorList>
            <person name="Kim D."/>
        </authorList>
    </citation>
    <scope>NUCLEOTIDE SEQUENCE [LARGE SCALE GENOMIC DNA]</scope>
    <source>
        <strain evidence="2">BH-2024</strain>
    </source>
</reference>
<evidence type="ECO:0000256" key="1">
    <source>
        <dbReference type="SAM" id="Phobius"/>
    </source>
</evidence>